<evidence type="ECO:0000256" key="4">
    <source>
        <dbReference type="ARBA" id="ARBA00022989"/>
    </source>
</evidence>
<organism evidence="7 8">
    <name type="scientific">Nocardioides immobilis</name>
    <dbReference type="NCBI Taxonomy" id="2049295"/>
    <lineage>
        <taxon>Bacteria</taxon>
        <taxon>Bacillati</taxon>
        <taxon>Actinomycetota</taxon>
        <taxon>Actinomycetes</taxon>
        <taxon>Propionibacteriales</taxon>
        <taxon>Nocardioidaceae</taxon>
        <taxon>Nocardioides</taxon>
    </lineage>
</organism>
<comment type="caution">
    <text evidence="7">The sequence shown here is derived from an EMBL/GenBank/DDBJ whole genome shotgun (WGS) entry which is preliminary data.</text>
</comment>
<dbReference type="InterPro" id="IPR022791">
    <property type="entry name" value="L-PG_synthase/AglD"/>
</dbReference>
<dbReference type="Proteomes" id="UP000283644">
    <property type="component" value="Unassembled WGS sequence"/>
</dbReference>
<evidence type="ECO:0000256" key="5">
    <source>
        <dbReference type="ARBA" id="ARBA00023136"/>
    </source>
</evidence>
<proteinExistence type="predicted"/>
<evidence type="ECO:0000256" key="2">
    <source>
        <dbReference type="ARBA" id="ARBA00022475"/>
    </source>
</evidence>
<dbReference type="Pfam" id="PF03706">
    <property type="entry name" value="LPG_synthase_TM"/>
    <property type="match status" value="1"/>
</dbReference>
<evidence type="ECO:0000313" key="8">
    <source>
        <dbReference type="Proteomes" id="UP000283644"/>
    </source>
</evidence>
<feature type="transmembrane region" description="Helical" evidence="6">
    <location>
        <begin position="154"/>
        <end position="175"/>
    </location>
</feature>
<evidence type="ECO:0000256" key="1">
    <source>
        <dbReference type="ARBA" id="ARBA00004651"/>
    </source>
</evidence>
<evidence type="ECO:0000256" key="3">
    <source>
        <dbReference type="ARBA" id="ARBA00022692"/>
    </source>
</evidence>
<evidence type="ECO:0000256" key="6">
    <source>
        <dbReference type="SAM" id="Phobius"/>
    </source>
</evidence>
<dbReference type="GO" id="GO:0005886">
    <property type="term" value="C:plasma membrane"/>
    <property type="evidence" value="ECO:0007669"/>
    <property type="project" value="UniProtKB-SubCell"/>
</dbReference>
<feature type="transmembrane region" description="Helical" evidence="6">
    <location>
        <begin position="46"/>
        <end position="67"/>
    </location>
</feature>
<keyword evidence="4 6" id="KW-1133">Transmembrane helix</keyword>
<keyword evidence="5 6" id="KW-0472">Membrane</keyword>
<dbReference type="AlphaFoldDB" id="A0A417Y945"/>
<feature type="transmembrane region" description="Helical" evidence="6">
    <location>
        <begin position="14"/>
        <end position="34"/>
    </location>
</feature>
<accession>A0A417Y945</accession>
<feature type="transmembrane region" description="Helical" evidence="6">
    <location>
        <begin position="195"/>
        <end position="214"/>
    </location>
</feature>
<keyword evidence="8" id="KW-1185">Reference proteome</keyword>
<evidence type="ECO:0000313" key="7">
    <source>
        <dbReference type="EMBL" id="RHW29071.1"/>
    </source>
</evidence>
<name>A0A417Y945_9ACTN</name>
<comment type="subcellular location">
    <subcellularLocation>
        <location evidence="1">Cell membrane</location>
        <topology evidence="1">Multi-pass membrane protein</topology>
    </subcellularLocation>
</comment>
<dbReference type="PANTHER" id="PTHR40277">
    <property type="entry name" value="BLL5419 PROTEIN"/>
    <property type="match status" value="1"/>
</dbReference>
<dbReference type="EMBL" id="QXGH01000004">
    <property type="protein sequence ID" value="RHW29071.1"/>
    <property type="molecule type" value="Genomic_DNA"/>
</dbReference>
<keyword evidence="2" id="KW-1003">Cell membrane</keyword>
<dbReference type="PANTHER" id="PTHR40277:SF1">
    <property type="entry name" value="BLL5419 PROTEIN"/>
    <property type="match status" value="1"/>
</dbReference>
<feature type="transmembrane region" description="Helical" evidence="6">
    <location>
        <begin position="226"/>
        <end position="247"/>
    </location>
</feature>
<dbReference type="RefSeq" id="WP_118921658.1">
    <property type="nucleotide sequence ID" value="NZ_QXGH01000004.1"/>
</dbReference>
<sequence>MNGSTIATRTNRWVWVRFLLGTAILVVLGFRLGAEPFVEGVRRADLTALLVALVVTAGTTWCCAWRWSLLSRQLDIAVPAGTAYRRYYRSQLLNATLPGGVLGDLHRGIDHGRSAGALGRGLRSVLWDRASGQAVQASLAILALVLLPTAVRSGVGWLLLALGGVVIALTAALPARVRRATVTELRTLRPVLPQVVLASALAAGGHVVVFVVAARSVGVTAPLAELAALALVVLLASALPLSVAGWGPREGAAAWLFAGAGIGAETGLSVAVAFGVVSLVATLPGVLMLADRTPAAIPAPDPQDEVLSG</sequence>
<dbReference type="OrthoDB" id="4803763at2"/>
<protein>
    <submittedName>
        <fullName evidence="7">UPF0104 family protein</fullName>
    </submittedName>
</protein>
<reference evidence="7 8" key="1">
    <citation type="submission" date="2018-09" db="EMBL/GenBank/DDBJ databases">
        <title>Genome sequencing of Nocardioides immobilis CCTCC AB 2017083 for comparison to Nocardioides silvaticus.</title>
        <authorList>
            <person name="Li C."/>
            <person name="Wang G."/>
        </authorList>
    </citation>
    <scope>NUCLEOTIDE SEQUENCE [LARGE SCALE GENOMIC DNA]</scope>
    <source>
        <strain evidence="7 8">CCTCC AB 2017083</strain>
    </source>
</reference>
<gene>
    <name evidence="7" type="ORF">D0Z08_00645</name>
</gene>
<feature type="transmembrane region" description="Helical" evidence="6">
    <location>
        <begin position="267"/>
        <end position="290"/>
    </location>
</feature>
<keyword evidence="3 6" id="KW-0812">Transmembrane</keyword>